<dbReference type="GO" id="GO:0006313">
    <property type="term" value="P:DNA transposition"/>
    <property type="evidence" value="ECO:0007669"/>
    <property type="project" value="InterPro"/>
</dbReference>
<evidence type="ECO:0000313" key="2">
    <source>
        <dbReference type="Proteomes" id="UP000557717"/>
    </source>
</evidence>
<evidence type="ECO:0000313" key="1">
    <source>
        <dbReference type="EMBL" id="MBB5352683.1"/>
    </source>
</evidence>
<gene>
    <name evidence="1" type="ORF">HNR46_002931</name>
</gene>
<protein>
    <submittedName>
        <fullName evidence="1">Transposase-like protein</fullName>
    </submittedName>
</protein>
<reference evidence="1 2" key="1">
    <citation type="submission" date="2020-08" db="EMBL/GenBank/DDBJ databases">
        <title>Genomic Encyclopedia of Type Strains, Phase IV (KMG-IV): sequencing the most valuable type-strain genomes for metagenomic binning, comparative biology and taxonomic classification.</title>
        <authorList>
            <person name="Goeker M."/>
        </authorList>
    </citation>
    <scope>NUCLEOTIDE SEQUENCE [LARGE SCALE GENOMIC DNA]</scope>
    <source>
        <strain evidence="1 2">YC6886</strain>
    </source>
</reference>
<sequence>MNATQESLVRLDRRGRLRYSPEQKSNLLEAYDASGLSGPKFAALHGVKYQTLTAWIQKRKRTGSSPGLPAPAGGSLLEVESLVSDLGDGVTVRLLGGAELRVANMAGVALAAALIRELSRPC</sequence>
<dbReference type="NCBIfam" id="NF047593">
    <property type="entry name" value="IS66_ISAeme5_TnpA"/>
    <property type="match status" value="1"/>
</dbReference>
<dbReference type="GO" id="GO:0003677">
    <property type="term" value="F:DNA binding"/>
    <property type="evidence" value="ECO:0007669"/>
    <property type="project" value="InterPro"/>
</dbReference>
<proteinExistence type="predicted"/>
<dbReference type="SUPFAM" id="SSF46689">
    <property type="entry name" value="Homeodomain-like"/>
    <property type="match status" value="1"/>
</dbReference>
<accession>A0A840V515</accession>
<dbReference type="RefSeq" id="WP_221285174.1">
    <property type="nucleotide sequence ID" value="NZ_JACHFD010000014.1"/>
</dbReference>
<name>A0A840V515_9BACT</name>
<comment type="caution">
    <text evidence="1">The sequence shown here is derived from an EMBL/GenBank/DDBJ whole genome shotgun (WGS) entry which is preliminary data.</text>
</comment>
<organism evidence="1 2">
    <name type="scientific">Haloferula luteola</name>
    <dbReference type="NCBI Taxonomy" id="595692"/>
    <lineage>
        <taxon>Bacteria</taxon>
        <taxon>Pseudomonadati</taxon>
        <taxon>Verrucomicrobiota</taxon>
        <taxon>Verrucomicrobiia</taxon>
        <taxon>Verrucomicrobiales</taxon>
        <taxon>Verrucomicrobiaceae</taxon>
        <taxon>Haloferula</taxon>
    </lineage>
</organism>
<dbReference type="GO" id="GO:0004803">
    <property type="term" value="F:transposase activity"/>
    <property type="evidence" value="ECO:0007669"/>
    <property type="project" value="InterPro"/>
</dbReference>
<dbReference type="InterPro" id="IPR002514">
    <property type="entry name" value="Transposase_8"/>
</dbReference>
<dbReference type="EMBL" id="JACHFD010000014">
    <property type="protein sequence ID" value="MBB5352683.1"/>
    <property type="molecule type" value="Genomic_DNA"/>
</dbReference>
<dbReference type="InterPro" id="IPR009057">
    <property type="entry name" value="Homeodomain-like_sf"/>
</dbReference>
<dbReference type="AlphaFoldDB" id="A0A840V515"/>
<dbReference type="Proteomes" id="UP000557717">
    <property type="component" value="Unassembled WGS sequence"/>
</dbReference>
<dbReference type="Pfam" id="PF01527">
    <property type="entry name" value="HTH_Tnp_1"/>
    <property type="match status" value="1"/>
</dbReference>
<keyword evidence="2" id="KW-1185">Reference proteome</keyword>